<organism evidence="1">
    <name type="scientific">marine sediment metagenome</name>
    <dbReference type="NCBI Taxonomy" id="412755"/>
    <lineage>
        <taxon>unclassified sequences</taxon>
        <taxon>metagenomes</taxon>
        <taxon>ecological metagenomes</taxon>
    </lineage>
</organism>
<gene>
    <name evidence="1" type="ORF">LCGC14_1807680</name>
</gene>
<proteinExistence type="predicted"/>
<sequence length="86" mass="10123">MKYLKWLWNCNKTLKKISNYEKRIWFLEKKVKDYYMANYEAKKSIGINPGICCVSVLVNDEESLTIHDADTMKSIIDDLPLWDCGV</sequence>
<dbReference type="AlphaFoldDB" id="A0A0F9J2D3"/>
<accession>A0A0F9J2D3</accession>
<comment type="caution">
    <text evidence="1">The sequence shown here is derived from an EMBL/GenBank/DDBJ whole genome shotgun (WGS) entry which is preliminary data.</text>
</comment>
<evidence type="ECO:0000313" key="1">
    <source>
        <dbReference type="EMBL" id="KKM00111.1"/>
    </source>
</evidence>
<name>A0A0F9J2D3_9ZZZZ</name>
<dbReference type="EMBL" id="LAZR01017510">
    <property type="protein sequence ID" value="KKM00111.1"/>
    <property type="molecule type" value="Genomic_DNA"/>
</dbReference>
<reference evidence="1" key="1">
    <citation type="journal article" date="2015" name="Nature">
        <title>Complex archaea that bridge the gap between prokaryotes and eukaryotes.</title>
        <authorList>
            <person name="Spang A."/>
            <person name="Saw J.H."/>
            <person name="Jorgensen S.L."/>
            <person name="Zaremba-Niedzwiedzka K."/>
            <person name="Martijn J."/>
            <person name="Lind A.E."/>
            <person name="van Eijk R."/>
            <person name="Schleper C."/>
            <person name="Guy L."/>
            <person name="Ettema T.J."/>
        </authorList>
    </citation>
    <scope>NUCLEOTIDE SEQUENCE</scope>
</reference>
<protein>
    <submittedName>
        <fullName evidence="1">Uncharacterized protein</fullName>
    </submittedName>
</protein>